<keyword evidence="4" id="KW-1003">Cell membrane</keyword>
<keyword evidence="3" id="KW-0813">Transport</keyword>
<dbReference type="PANTHER" id="PTHR33446:SF2">
    <property type="entry name" value="PROTEIN TONB"/>
    <property type="match status" value="1"/>
</dbReference>
<dbReference type="Gene3D" id="3.30.1150.10">
    <property type="match status" value="1"/>
</dbReference>
<protein>
    <recommendedName>
        <fullName evidence="10">TonB C-terminal domain-containing protein</fullName>
    </recommendedName>
</protein>
<dbReference type="Proteomes" id="UP000658258">
    <property type="component" value="Unassembled WGS sequence"/>
</dbReference>
<dbReference type="InterPro" id="IPR051045">
    <property type="entry name" value="TonB-dependent_transducer"/>
</dbReference>
<feature type="domain" description="TonB C-terminal" evidence="10">
    <location>
        <begin position="158"/>
        <end position="248"/>
    </location>
</feature>
<dbReference type="EMBL" id="BNAG01000001">
    <property type="protein sequence ID" value="GHE52963.1"/>
    <property type="molecule type" value="Genomic_DNA"/>
</dbReference>
<sequence length="248" mass="27124">MKYKFVSKAKMPSPAEIKSTMNFGKVVANSKVLAGAKITSAVLKGTAAVKSAVVSTVSVAVVATSTYVVYPELFQKTTPEPEIMTETPFVIPADTVATEEPVVVDSSGVQPSVLADTLSSVPAATNIRSNKKIPRQSPTQNDNHLVDKNILIRASPLPDTDALMSHIHSQLKYPIQHLGDSIQGYVKLLFKVNEEGQTENFKVLESLGKAFDSEAIRVIRSYKKWRPASYNGKPQEGFFQIDIKFEIK</sequence>
<dbReference type="InterPro" id="IPR037682">
    <property type="entry name" value="TonB_C"/>
</dbReference>
<evidence type="ECO:0000256" key="9">
    <source>
        <dbReference type="ARBA" id="ARBA00023136"/>
    </source>
</evidence>
<dbReference type="InterPro" id="IPR006260">
    <property type="entry name" value="TonB/TolA_C"/>
</dbReference>
<evidence type="ECO:0000256" key="6">
    <source>
        <dbReference type="ARBA" id="ARBA00022692"/>
    </source>
</evidence>
<evidence type="ECO:0000256" key="8">
    <source>
        <dbReference type="ARBA" id="ARBA00022989"/>
    </source>
</evidence>
<reference evidence="12" key="1">
    <citation type="journal article" date="2019" name="Int. J. Syst. Evol. Microbiol.">
        <title>The Global Catalogue of Microorganisms (GCM) 10K type strain sequencing project: providing services to taxonomists for standard genome sequencing and annotation.</title>
        <authorList>
            <consortium name="The Broad Institute Genomics Platform"/>
            <consortium name="The Broad Institute Genome Sequencing Center for Infectious Disease"/>
            <person name="Wu L."/>
            <person name="Ma J."/>
        </authorList>
    </citation>
    <scope>NUCLEOTIDE SEQUENCE [LARGE SCALE GENOMIC DNA]</scope>
    <source>
        <strain evidence="12">CGMCC 1.15111</strain>
    </source>
</reference>
<proteinExistence type="inferred from homology"/>
<dbReference type="SUPFAM" id="SSF74653">
    <property type="entry name" value="TolA/TonB C-terminal domain"/>
    <property type="match status" value="1"/>
</dbReference>
<dbReference type="Pfam" id="PF03544">
    <property type="entry name" value="TonB_C"/>
    <property type="match status" value="1"/>
</dbReference>
<organism evidence="11 12">
    <name type="scientific">Roseivirga thermotolerans</name>
    <dbReference type="NCBI Taxonomy" id="1758176"/>
    <lineage>
        <taxon>Bacteria</taxon>
        <taxon>Pseudomonadati</taxon>
        <taxon>Bacteroidota</taxon>
        <taxon>Cytophagia</taxon>
        <taxon>Cytophagales</taxon>
        <taxon>Roseivirgaceae</taxon>
        <taxon>Roseivirga</taxon>
    </lineage>
</organism>
<evidence type="ECO:0000256" key="4">
    <source>
        <dbReference type="ARBA" id="ARBA00022475"/>
    </source>
</evidence>
<evidence type="ECO:0000313" key="11">
    <source>
        <dbReference type="EMBL" id="GHE52963.1"/>
    </source>
</evidence>
<name>A0ABQ3I1E5_9BACT</name>
<evidence type="ECO:0000313" key="12">
    <source>
        <dbReference type="Proteomes" id="UP000658258"/>
    </source>
</evidence>
<evidence type="ECO:0000256" key="2">
    <source>
        <dbReference type="ARBA" id="ARBA00006555"/>
    </source>
</evidence>
<comment type="caution">
    <text evidence="11">The sequence shown here is derived from an EMBL/GenBank/DDBJ whole genome shotgun (WGS) entry which is preliminary data.</text>
</comment>
<evidence type="ECO:0000256" key="7">
    <source>
        <dbReference type="ARBA" id="ARBA00022927"/>
    </source>
</evidence>
<keyword evidence="8" id="KW-1133">Transmembrane helix</keyword>
<evidence type="ECO:0000256" key="3">
    <source>
        <dbReference type="ARBA" id="ARBA00022448"/>
    </source>
</evidence>
<accession>A0ABQ3I1E5</accession>
<dbReference type="RefSeq" id="WP_189628528.1">
    <property type="nucleotide sequence ID" value="NZ_BNAG01000001.1"/>
</dbReference>
<dbReference type="PROSITE" id="PS52015">
    <property type="entry name" value="TONB_CTD"/>
    <property type="match status" value="1"/>
</dbReference>
<dbReference type="PANTHER" id="PTHR33446">
    <property type="entry name" value="PROTEIN TONB-RELATED"/>
    <property type="match status" value="1"/>
</dbReference>
<keyword evidence="9" id="KW-0472">Membrane</keyword>
<comment type="similarity">
    <text evidence="2">Belongs to the TonB family.</text>
</comment>
<comment type="subcellular location">
    <subcellularLocation>
        <location evidence="1">Cell inner membrane</location>
        <topology evidence="1">Single-pass membrane protein</topology>
        <orientation evidence="1">Periplasmic side</orientation>
    </subcellularLocation>
</comment>
<evidence type="ECO:0000259" key="10">
    <source>
        <dbReference type="PROSITE" id="PS52015"/>
    </source>
</evidence>
<keyword evidence="6" id="KW-0812">Transmembrane</keyword>
<gene>
    <name evidence="11" type="ORF">GCM10011340_04160</name>
</gene>
<keyword evidence="12" id="KW-1185">Reference proteome</keyword>
<evidence type="ECO:0000256" key="1">
    <source>
        <dbReference type="ARBA" id="ARBA00004383"/>
    </source>
</evidence>
<keyword evidence="5" id="KW-0997">Cell inner membrane</keyword>
<evidence type="ECO:0000256" key="5">
    <source>
        <dbReference type="ARBA" id="ARBA00022519"/>
    </source>
</evidence>
<keyword evidence="7" id="KW-0653">Protein transport</keyword>
<dbReference type="NCBIfam" id="TIGR01352">
    <property type="entry name" value="tonB_Cterm"/>
    <property type="match status" value="1"/>
</dbReference>